<accession>A0A151GC65</accession>
<sequence length="434" mass="48483">MPHPPPHPLPYVTGDGRRPADEDYSLDPHDNTERRRDVDSFSLNRGADGRDVESLDQPSCRTSDAVPSHYLPLHSVPVQNLAFLVIREDAVPLSSPSPSPEPRLVQAEAEYRHDIGPGRDQNQQQGNMRMANATPADADASLDPPCCPVPALEHTQSGLSISSSASASDSLLLYDAADPSSLSDLAAARLVRQHLASFRRRSPDSQSERILRALIAPKSRGADFPLDNDALRSIFSAANELFFASRLACRVAWDWSHPDSGQYENHIVGTTALRRCVRLGGWETLIVLSSPILRDNKYNRRLLISTFLHEMIHSYMFVMCGTKASKSGGHTDGFRQIAAMIDDWAGREYLRMSDMEADLERFRDHDRCLDVEPAWHDYDAGGRYLMPPLPPLPHSSHEPSHRRQDDQAQGEWRWNGHEDFGPYPSASSYLYSGQ</sequence>
<evidence type="ECO:0000313" key="3">
    <source>
        <dbReference type="EMBL" id="KYK54635.1"/>
    </source>
</evidence>
<feature type="region of interest" description="Disordered" evidence="1">
    <location>
        <begin position="388"/>
        <end position="434"/>
    </location>
</feature>
<feature type="compositionally biased region" description="Polar residues" evidence="1">
    <location>
        <begin position="425"/>
        <end position="434"/>
    </location>
</feature>
<organism evidence="3 4">
    <name type="scientific">Drechmeria coniospora</name>
    <name type="common">Nematophagous fungus</name>
    <name type="synonym">Meria coniospora</name>
    <dbReference type="NCBI Taxonomy" id="98403"/>
    <lineage>
        <taxon>Eukaryota</taxon>
        <taxon>Fungi</taxon>
        <taxon>Dikarya</taxon>
        <taxon>Ascomycota</taxon>
        <taxon>Pezizomycotina</taxon>
        <taxon>Sordariomycetes</taxon>
        <taxon>Hypocreomycetidae</taxon>
        <taxon>Hypocreales</taxon>
        <taxon>Ophiocordycipitaceae</taxon>
        <taxon>Drechmeria</taxon>
    </lineage>
</organism>
<proteinExistence type="predicted"/>
<dbReference type="InterPro" id="IPR006640">
    <property type="entry name" value="SprT-like_domain"/>
</dbReference>
<dbReference type="Pfam" id="PF10263">
    <property type="entry name" value="SprT-like"/>
    <property type="match status" value="1"/>
</dbReference>
<dbReference type="STRING" id="98403.A0A151GC65"/>
<evidence type="ECO:0000256" key="1">
    <source>
        <dbReference type="SAM" id="MobiDB-lite"/>
    </source>
</evidence>
<feature type="domain" description="SprT-like" evidence="2">
    <location>
        <begin position="232"/>
        <end position="345"/>
    </location>
</feature>
<keyword evidence="4" id="KW-1185">Reference proteome</keyword>
<dbReference type="Proteomes" id="UP000076580">
    <property type="component" value="Chromosome 03"/>
</dbReference>
<reference evidence="3 4" key="1">
    <citation type="journal article" date="2016" name="Sci. Rep.">
        <title>Insights into Adaptations to a Near-Obligate Nematode Endoparasitic Lifestyle from the Finished Genome of Drechmeria coniospora.</title>
        <authorList>
            <person name="Zhang L."/>
            <person name="Zhou Z."/>
            <person name="Guo Q."/>
            <person name="Fokkens L."/>
            <person name="Miskei M."/>
            <person name="Pocsi I."/>
            <person name="Zhang W."/>
            <person name="Chen M."/>
            <person name="Wang L."/>
            <person name="Sun Y."/>
            <person name="Donzelli B.G."/>
            <person name="Gibson D.M."/>
            <person name="Nelson D.R."/>
            <person name="Luo J.G."/>
            <person name="Rep M."/>
            <person name="Liu H."/>
            <person name="Yang S."/>
            <person name="Wang J."/>
            <person name="Krasnoff S.B."/>
            <person name="Xu Y."/>
            <person name="Molnar I."/>
            <person name="Lin M."/>
        </authorList>
    </citation>
    <scope>NUCLEOTIDE SEQUENCE [LARGE SCALE GENOMIC DNA]</scope>
    <source>
        <strain evidence="3 4">ARSEF 6962</strain>
    </source>
</reference>
<evidence type="ECO:0000313" key="4">
    <source>
        <dbReference type="Proteomes" id="UP000076580"/>
    </source>
</evidence>
<dbReference type="RefSeq" id="XP_040653987.1">
    <property type="nucleotide sequence ID" value="XM_040803883.1"/>
</dbReference>
<evidence type="ECO:0000259" key="2">
    <source>
        <dbReference type="Pfam" id="PF10263"/>
    </source>
</evidence>
<dbReference type="InParanoid" id="A0A151GC65"/>
<feature type="compositionally biased region" description="Basic and acidic residues" evidence="1">
    <location>
        <begin position="395"/>
        <end position="406"/>
    </location>
</feature>
<name>A0A151GC65_DRECN</name>
<dbReference type="AlphaFoldDB" id="A0A151GC65"/>
<gene>
    <name evidence="3" type="ORF">DCS_06595</name>
</gene>
<protein>
    <submittedName>
        <fullName evidence="3">Putative metallopeptidase</fullName>
    </submittedName>
</protein>
<dbReference type="GeneID" id="63719238"/>
<feature type="compositionally biased region" description="Basic and acidic residues" evidence="1">
    <location>
        <begin position="15"/>
        <end position="39"/>
    </location>
</feature>
<dbReference type="GO" id="GO:0006950">
    <property type="term" value="P:response to stress"/>
    <property type="evidence" value="ECO:0007669"/>
    <property type="project" value="UniProtKB-ARBA"/>
</dbReference>
<feature type="region of interest" description="Disordered" evidence="1">
    <location>
        <begin position="1"/>
        <end position="62"/>
    </location>
</feature>
<dbReference type="EMBL" id="LAYC01000003">
    <property type="protein sequence ID" value="KYK54635.1"/>
    <property type="molecule type" value="Genomic_DNA"/>
</dbReference>
<comment type="caution">
    <text evidence="3">The sequence shown here is derived from an EMBL/GenBank/DDBJ whole genome shotgun (WGS) entry which is preliminary data.</text>
</comment>